<gene>
    <name evidence="4" type="ORF">VFPPC_10933</name>
</gene>
<dbReference type="SUPFAM" id="SSF57701">
    <property type="entry name" value="Zn2/Cys6 DNA-binding domain"/>
    <property type="match status" value="1"/>
</dbReference>
<evidence type="ECO:0000256" key="1">
    <source>
        <dbReference type="ARBA" id="ARBA00023242"/>
    </source>
</evidence>
<dbReference type="InterPro" id="IPR053157">
    <property type="entry name" value="Sterol_Uptake_Regulator"/>
</dbReference>
<evidence type="ECO:0000256" key="2">
    <source>
        <dbReference type="SAM" id="MobiDB-lite"/>
    </source>
</evidence>
<evidence type="ECO:0000259" key="3">
    <source>
        <dbReference type="PROSITE" id="PS50048"/>
    </source>
</evidence>
<dbReference type="OrthoDB" id="416217at2759"/>
<dbReference type="CDD" id="cd00067">
    <property type="entry name" value="GAL4"/>
    <property type="match status" value="1"/>
</dbReference>
<comment type="caution">
    <text evidence="4">The sequence shown here is derived from an EMBL/GenBank/DDBJ whole genome shotgun (WGS) entry which is preliminary data.</text>
</comment>
<dbReference type="InterPro" id="IPR021858">
    <property type="entry name" value="Fun_TF"/>
</dbReference>
<organism evidence="4 5">
    <name type="scientific">Pochonia chlamydosporia 170</name>
    <dbReference type="NCBI Taxonomy" id="1380566"/>
    <lineage>
        <taxon>Eukaryota</taxon>
        <taxon>Fungi</taxon>
        <taxon>Dikarya</taxon>
        <taxon>Ascomycota</taxon>
        <taxon>Pezizomycotina</taxon>
        <taxon>Sordariomycetes</taxon>
        <taxon>Hypocreomycetidae</taxon>
        <taxon>Hypocreales</taxon>
        <taxon>Clavicipitaceae</taxon>
        <taxon>Pochonia</taxon>
    </lineage>
</organism>
<evidence type="ECO:0000313" key="5">
    <source>
        <dbReference type="Proteomes" id="UP000078397"/>
    </source>
</evidence>
<keyword evidence="5" id="KW-1185">Reference proteome</keyword>
<dbReference type="Proteomes" id="UP000078397">
    <property type="component" value="Unassembled WGS sequence"/>
</dbReference>
<dbReference type="PRINTS" id="PR00755">
    <property type="entry name" value="AFLATOXINBRP"/>
</dbReference>
<dbReference type="GO" id="GO:0001228">
    <property type="term" value="F:DNA-binding transcription activator activity, RNA polymerase II-specific"/>
    <property type="evidence" value="ECO:0007669"/>
    <property type="project" value="TreeGrafter"/>
</dbReference>
<feature type="region of interest" description="Disordered" evidence="2">
    <location>
        <begin position="1"/>
        <end position="42"/>
    </location>
</feature>
<keyword evidence="1" id="KW-0539">Nucleus</keyword>
<dbReference type="KEGG" id="pchm:VFPPC_10933"/>
<evidence type="ECO:0000313" key="4">
    <source>
        <dbReference type="EMBL" id="OAQ58702.1"/>
    </source>
</evidence>
<dbReference type="SMART" id="SM00066">
    <property type="entry name" value="GAL4"/>
    <property type="match status" value="1"/>
</dbReference>
<dbReference type="EMBL" id="LSBJ02000014">
    <property type="protein sequence ID" value="OAQ58702.1"/>
    <property type="molecule type" value="Genomic_DNA"/>
</dbReference>
<reference evidence="4 5" key="1">
    <citation type="journal article" date="2016" name="PLoS Pathog.">
        <title>Biosynthesis of antibiotic leucinostatins in bio-control fungus Purpureocillium lilacinum and their inhibition on phytophthora revealed by genome mining.</title>
        <authorList>
            <person name="Wang G."/>
            <person name="Liu Z."/>
            <person name="Lin R."/>
            <person name="Li E."/>
            <person name="Mao Z."/>
            <person name="Ling J."/>
            <person name="Yang Y."/>
            <person name="Yin W.B."/>
            <person name="Xie B."/>
        </authorList>
    </citation>
    <scope>NUCLEOTIDE SEQUENCE [LARGE SCALE GENOMIC DNA]</scope>
    <source>
        <strain evidence="4">170</strain>
    </source>
</reference>
<proteinExistence type="predicted"/>
<dbReference type="InterPro" id="IPR001138">
    <property type="entry name" value="Zn2Cys6_DnaBD"/>
</dbReference>
<dbReference type="PANTHER" id="PTHR47784:SF7">
    <property type="entry name" value="ZN(II)2CYS6 TRANSCRIPTION FACTOR (EUROFUNG)"/>
    <property type="match status" value="1"/>
</dbReference>
<feature type="compositionally biased region" description="Polar residues" evidence="2">
    <location>
        <begin position="8"/>
        <end position="27"/>
    </location>
</feature>
<dbReference type="AlphaFoldDB" id="A0A179EZX3"/>
<accession>A0A179EZX3</accession>
<feature type="domain" description="Zn(2)-C6 fungal-type" evidence="3">
    <location>
        <begin position="51"/>
        <end position="81"/>
    </location>
</feature>
<dbReference type="PROSITE" id="PS50048">
    <property type="entry name" value="ZN2_CY6_FUNGAL_2"/>
    <property type="match status" value="1"/>
</dbReference>
<name>A0A179EZX3_METCM</name>
<dbReference type="Pfam" id="PF11951">
    <property type="entry name" value="Fungal_trans_2"/>
    <property type="match status" value="1"/>
</dbReference>
<dbReference type="GO" id="GO:0008270">
    <property type="term" value="F:zinc ion binding"/>
    <property type="evidence" value="ECO:0007669"/>
    <property type="project" value="InterPro"/>
</dbReference>
<protein>
    <submittedName>
        <fullName evidence="4">C6 transcription factor</fullName>
    </submittedName>
</protein>
<dbReference type="Pfam" id="PF00172">
    <property type="entry name" value="Zn_clus"/>
    <property type="match status" value="1"/>
</dbReference>
<dbReference type="GeneID" id="28853217"/>
<dbReference type="InterPro" id="IPR036864">
    <property type="entry name" value="Zn2-C6_fun-type_DNA-bd_sf"/>
</dbReference>
<dbReference type="Gene3D" id="4.10.240.10">
    <property type="entry name" value="Zn(2)-C6 fungal-type DNA-binding domain"/>
    <property type="match status" value="1"/>
</dbReference>
<dbReference type="PROSITE" id="PS00463">
    <property type="entry name" value="ZN2_CY6_FUNGAL_1"/>
    <property type="match status" value="1"/>
</dbReference>
<sequence length="406" mass="45359">MNMLVGTASPSNASSDESTTPSLTVASTDHFDSDSRPKTNRRRGHFKSRLGCFNCKRRRIKCNEIRPECSACRRLALECSYPVQNAASTDAAPTSALSILTIEDLALFHRFLTAGIPAIPLKCEHLWWEVASISHSYECLAHAMLGLGASYLSQNGESKYAVQVLKHRTVAIRLFKDLLAKMPQTPADADALFATIGCLLTQAALLPNNMVEYMTLLRIADYVVRTVTPKFPTSIFHIFTQMGHVDSLVTLVADQPRDDDVIQGFRNSIMLLEGLCQWDIEKDLLAKQVRCIDALSISPQDACAAFIVVWLTPTTFSNEEFSHFLSPDNGVGHILTIHILLLDYILGHFCIDPSHKPNFSCRKDTVISWTKSLAQTLPRSYLRYMEWALGYCEILAQQDARYLLSP</sequence>
<dbReference type="STRING" id="1380566.A0A179EZX3"/>
<dbReference type="RefSeq" id="XP_018136821.1">
    <property type="nucleotide sequence ID" value="XM_018289223.1"/>
</dbReference>
<dbReference type="PANTHER" id="PTHR47784">
    <property type="entry name" value="STEROL UPTAKE CONTROL PROTEIN 2"/>
    <property type="match status" value="1"/>
</dbReference>